<dbReference type="Gene3D" id="1.10.1070.11">
    <property type="entry name" value="Phosphatidylinositol 3-/4-kinase, catalytic domain"/>
    <property type="match status" value="1"/>
</dbReference>
<dbReference type="PROSITE" id="PS00916">
    <property type="entry name" value="PI3_4_KINASE_2"/>
    <property type="match status" value="1"/>
</dbReference>
<dbReference type="InterPro" id="IPR029058">
    <property type="entry name" value="AB_hydrolase_fold"/>
</dbReference>
<dbReference type="EMBL" id="CAXAMN010022562">
    <property type="protein sequence ID" value="CAK9070834.1"/>
    <property type="molecule type" value="Genomic_DNA"/>
</dbReference>
<dbReference type="PROSITE" id="PS50290">
    <property type="entry name" value="PI3_4_KINASE_3"/>
    <property type="match status" value="1"/>
</dbReference>
<accession>A0ABP0P6X5</accession>
<reference evidence="1 2" key="1">
    <citation type="submission" date="2024-02" db="EMBL/GenBank/DDBJ databases">
        <authorList>
            <person name="Chen Y."/>
            <person name="Shah S."/>
            <person name="Dougan E. K."/>
            <person name="Thang M."/>
            <person name="Chan C."/>
        </authorList>
    </citation>
    <scope>NUCLEOTIDE SEQUENCE [LARGE SCALE GENOMIC DNA]</scope>
</reference>
<dbReference type="SUPFAM" id="SSF56112">
    <property type="entry name" value="Protein kinase-like (PK-like)"/>
    <property type="match status" value="1"/>
</dbReference>
<evidence type="ECO:0000313" key="1">
    <source>
        <dbReference type="EMBL" id="CAK9070834.1"/>
    </source>
</evidence>
<dbReference type="Pfam" id="PF00454">
    <property type="entry name" value="PI3_PI4_kinase"/>
    <property type="match status" value="1"/>
</dbReference>
<proteinExistence type="predicted"/>
<protein>
    <submittedName>
        <fullName evidence="1">Uncharacterized protein</fullName>
    </submittedName>
</protein>
<dbReference type="InterPro" id="IPR011009">
    <property type="entry name" value="Kinase-like_dom_sf"/>
</dbReference>
<dbReference type="SUPFAM" id="SSF53474">
    <property type="entry name" value="alpha/beta-Hydrolases"/>
    <property type="match status" value="1"/>
</dbReference>
<name>A0ABP0P6X5_9DINO</name>
<dbReference type="PANTHER" id="PTHR10048">
    <property type="entry name" value="PHOSPHATIDYLINOSITOL KINASE"/>
    <property type="match status" value="1"/>
</dbReference>
<dbReference type="InterPro" id="IPR018936">
    <property type="entry name" value="PI3/4_kinase_CS"/>
</dbReference>
<evidence type="ECO:0000313" key="2">
    <source>
        <dbReference type="Proteomes" id="UP001642484"/>
    </source>
</evidence>
<dbReference type="PANTHER" id="PTHR10048:SF22">
    <property type="entry name" value="PHOSPHATIDYLINOSITOL 4-KINASE BETA"/>
    <property type="match status" value="1"/>
</dbReference>
<organism evidence="1 2">
    <name type="scientific">Durusdinium trenchii</name>
    <dbReference type="NCBI Taxonomy" id="1381693"/>
    <lineage>
        <taxon>Eukaryota</taxon>
        <taxon>Sar</taxon>
        <taxon>Alveolata</taxon>
        <taxon>Dinophyceae</taxon>
        <taxon>Suessiales</taxon>
        <taxon>Symbiodiniaceae</taxon>
        <taxon>Durusdinium</taxon>
    </lineage>
</organism>
<dbReference type="Proteomes" id="UP001642484">
    <property type="component" value="Unassembled WGS sequence"/>
</dbReference>
<sequence length="1234" mass="138284">MTTAPKIHEIFVEDEEGALGHMPFEVAHALLRLGWHESWFAALAALPEGHEERRESHQSLAKEARETWNVLAMPWASGPRGGQRGRDVVENVRSLTRAAAKHCAAMRIYKEKDGKSTVELQKPAEEPYKEFESARSTLSNLHGTLAHVLVERIVEVVWAAGWHAANTVANIDDSNEEGEEEEEHEEEEEEGEDGDDEEEDEEDEEDRFGEDYPGSSDDPVEDMRHLLEAFHNLFHSDEPCRGVRCSLASESEGVPALETISRVPGTWGDAGLNSVRLVLPDWSGCSDAVDSTAGDFLLKAEALNLRVILELPAVPGKAYEDWLRALSRSVHPMKCVRGVALPRIQDAFRAAGLVSALRQGGLTQDRCACFLQLPAGKIEECQEKLYKSDLDTEAAQLPLWISDGHVLMEAPAHVQLPDKPESPQVILDAASALSEEHKHLDLVSSWSLTIPSPLPKLPPGAKEIELIQEFAQRMVASMEVAARGWFFDSWNAKGEQSLQACLERGWINLAATEQIMYPHGSHTTSLVYLHGFTCSGYDYLKEPYFVYRPKPKKKKKAKSKEEDEEDEMEPFPGLKVVYPTAPKRAITCYQGEILHAWHDYITDHEGDLEDELSLEDLQETTARIHALLDAEAALVGGKNVFLGGASQGCGTALHIALTYKGDLGGVIGTMGHLLTCTPITPEWLAKKIPIFVYNGLDDTTMKWEEWVKATWQRLQDAKADIRIVLDEGVDHGENEEAWMRSFLTDVMKTAAPISVIGIKLVSLLHYIGTEIVKVRDRQERLGVLQHLIEQEINRYLKDDTPVPAQMMAPHGASKKRSDSVASILRVNRNEARVLSSKARAPYMVLMEVEDKVPEDSPVRQGLLRRLCASRRSPVQATHHFSAVPPKFWPPEDSPPSCARSLGRGEPRPKGAFHDETWPEVVQRVRAQSEFGRRPNWSMIPMIVKSNADDVRQEELAFRLLKWFERVFKRHNPKLWLQPFLIIATTHDGGVLEVVTNAISISDLKKTYGSKWVSLRRYFEDSFTGDDQPHGFGREKSVSFRTAKLNFIYSMAAYSVVCYVLAIRDRHNGNIMLNDEGHVLHVDFGFMLCGAPGGKAMQHIGGFEHSAGFKLTNELVEVLGPTDGSEFQVFRSAILDGMRAVRSHAQELLGLVQLSMLGSENSQMNCFCHPRGYPEAVLEDICDRLGLPGGVRNGGDRKISDEEFRQSINKMIDDSIDHWRSRLYDTYQYHFVGVH</sequence>
<keyword evidence="2" id="KW-1185">Reference proteome</keyword>
<dbReference type="SMART" id="SM00146">
    <property type="entry name" value="PI3Kc"/>
    <property type="match status" value="1"/>
</dbReference>
<dbReference type="InterPro" id="IPR003140">
    <property type="entry name" value="PLipase/COase/thioEstase"/>
</dbReference>
<dbReference type="Gene3D" id="3.40.50.1820">
    <property type="entry name" value="alpha/beta hydrolase"/>
    <property type="match status" value="1"/>
</dbReference>
<comment type="caution">
    <text evidence="1">The sequence shown here is derived from an EMBL/GenBank/DDBJ whole genome shotgun (WGS) entry which is preliminary data.</text>
</comment>
<dbReference type="InterPro" id="IPR036940">
    <property type="entry name" value="PI3/4_kinase_cat_sf"/>
</dbReference>
<gene>
    <name evidence="1" type="ORF">CCMP2556_LOCUS34851</name>
</gene>
<dbReference type="Gene3D" id="3.30.1010.10">
    <property type="entry name" value="Phosphatidylinositol 3-kinase Catalytic Subunit, Chain A, domain 4"/>
    <property type="match status" value="1"/>
</dbReference>
<dbReference type="InterPro" id="IPR015433">
    <property type="entry name" value="PI3/4_kinase"/>
</dbReference>
<dbReference type="InterPro" id="IPR000403">
    <property type="entry name" value="PI3/4_kinase_cat_dom"/>
</dbReference>
<dbReference type="Pfam" id="PF02230">
    <property type="entry name" value="Abhydrolase_2"/>
    <property type="match status" value="1"/>
</dbReference>